<evidence type="ECO:0000256" key="2">
    <source>
        <dbReference type="ARBA" id="ARBA00009347"/>
    </source>
</evidence>
<evidence type="ECO:0000313" key="16">
    <source>
        <dbReference type="EMBL" id="MBI6887142.1"/>
    </source>
</evidence>
<dbReference type="Pfam" id="PF02770">
    <property type="entry name" value="Acyl-CoA_dh_M"/>
    <property type="match status" value="1"/>
</dbReference>
<evidence type="ECO:0000259" key="15">
    <source>
        <dbReference type="Pfam" id="PF02771"/>
    </source>
</evidence>
<evidence type="ECO:0000256" key="12">
    <source>
        <dbReference type="RuleBase" id="RU362125"/>
    </source>
</evidence>
<dbReference type="FunFam" id="2.40.110.10:FF:000009">
    <property type="entry name" value="Acyl-CoA dehydrogenase"/>
    <property type="match status" value="1"/>
</dbReference>
<gene>
    <name evidence="16" type="ORF">JEU22_24895</name>
</gene>
<reference evidence="16" key="1">
    <citation type="submission" date="2020-12" db="EMBL/GenBank/DDBJ databases">
        <title>Enhanced detection system for hospital associated transmission using whole genome sequencing surveillance.</title>
        <authorList>
            <person name="Harrison L.H."/>
            <person name="Van Tyne D."/>
            <person name="Marsh J.W."/>
            <person name="Griffith M.P."/>
            <person name="Snyder D.J."/>
            <person name="Cooper V.S."/>
            <person name="Mustapha M."/>
        </authorList>
    </citation>
    <scope>NUCLEOTIDE SEQUENCE</scope>
    <source>
        <strain evidence="16">PSB00042</strain>
    </source>
</reference>
<dbReference type="Pfam" id="PF00441">
    <property type="entry name" value="Acyl-CoA_dh_1"/>
    <property type="match status" value="1"/>
</dbReference>
<dbReference type="AlphaFoldDB" id="A0A8I1EJ95"/>
<keyword evidence="4 12" id="KW-0274">FAD</keyword>
<dbReference type="SUPFAM" id="SSF47203">
    <property type="entry name" value="Acyl-CoA dehydrogenase C-terminal domain-like"/>
    <property type="match status" value="1"/>
</dbReference>
<dbReference type="RefSeq" id="WP_064492896.1">
    <property type="nucleotide sequence ID" value="NZ_JAEHTE010000044.1"/>
</dbReference>
<dbReference type="PANTHER" id="PTHR43884">
    <property type="entry name" value="ACYL-COA DEHYDROGENASE"/>
    <property type="match status" value="1"/>
</dbReference>
<comment type="caution">
    <text evidence="16">The sequence shown here is derived from an EMBL/GenBank/DDBJ whole genome shotgun (WGS) entry which is preliminary data.</text>
</comment>
<evidence type="ECO:0000256" key="8">
    <source>
        <dbReference type="ARBA" id="ARBA00066461"/>
    </source>
</evidence>
<protein>
    <recommendedName>
        <fullName evidence="10">3-sulfinopropanoyl-CoA desulfinase</fullName>
        <ecNumber evidence="7">1.3.8.11</ecNumber>
        <ecNumber evidence="8">3.13.1.4</ecNumber>
    </recommendedName>
    <alternativeName>
        <fullName evidence="11">3-sulfinopropionyl coenzyme A desulfinase</fullName>
    </alternativeName>
    <alternativeName>
        <fullName evidence="9">Cyclohexane-1-carbonyl-CoA dehydrogenase</fullName>
    </alternativeName>
</protein>
<feature type="domain" description="Acyl-CoA oxidase/dehydrogenase middle" evidence="14">
    <location>
        <begin position="120"/>
        <end position="215"/>
    </location>
</feature>
<evidence type="ECO:0000313" key="17">
    <source>
        <dbReference type="Proteomes" id="UP000637061"/>
    </source>
</evidence>
<dbReference type="Gene3D" id="1.20.140.10">
    <property type="entry name" value="Butyryl-CoA Dehydrogenase, subunit A, domain 3"/>
    <property type="match status" value="1"/>
</dbReference>
<dbReference type="GO" id="GO:0003995">
    <property type="term" value="F:acyl-CoA dehydrogenase activity"/>
    <property type="evidence" value="ECO:0007669"/>
    <property type="project" value="InterPro"/>
</dbReference>
<dbReference type="PIRSF" id="PIRSF016578">
    <property type="entry name" value="HsaA"/>
    <property type="match status" value="1"/>
</dbReference>
<evidence type="ECO:0000256" key="9">
    <source>
        <dbReference type="ARBA" id="ARBA00067292"/>
    </source>
</evidence>
<evidence type="ECO:0000256" key="6">
    <source>
        <dbReference type="ARBA" id="ARBA00052938"/>
    </source>
</evidence>
<evidence type="ECO:0000256" key="4">
    <source>
        <dbReference type="ARBA" id="ARBA00022827"/>
    </source>
</evidence>
<evidence type="ECO:0000256" key="1">
    <source>
        <dbReference type="ARBA" id="ARBA00001974"/>
    </source>
</evidence>
<dbReference type="EC" id="1.3.8.11" evidence="7"/>
<dbReference type="InterPro" id="IPR009100">
    <property type="entry name" value="AcylCoA_DH/oxidase_NM_dom_sf"/>
</dbReference>
<dbReference type="InterPro" id="IPR006091">
    <property type="entry name" value="Acyl-CoA_Oxase/DH_mid-dom"/>
</dbReference>
<dbReference type="FunFam" id="1.20.140.10:FF:000004">
    <property type="entry name" value="Acyl-CoA dehydrogenase FadE25"/>
    <property type="match status" value="1"/>
</dbReference>
<dbReference type="InterPro" id="IPR046373">
    <property type="entry name" value="Acyl-CoA_Oxase/DH_mid-dom_sf"/>
</dbReference>
<feature type="domain" description="Acyl-CoA dehydrogenase/oxidase N-terminal" evidence="15">
    <location>
        <begin position="4"/>
        <end position="115"/>
    </location>
</feature>
<proteinExistence type="inferred from homology"/>
<dbReference type="PROSITE" id="PS00073">
    <property type="entry name" value="ACYL_COA_DH_2"/>
    <property type="match status" value="1"/>
</dbReference>
<dbReference type="InterPro" id="IPR036250">
    <property type="entry name" value="AcylCo_DH-like_C"/>
</dbReference>
<evidence type="ECO:0000256" key="5">
    <source>
        <dbReference type="ARBA" id="ARBA00023002"/>
    </source>
</evidence>
<sequence>MLVNDEQQQIADAVRAFAQERLRPFAEQWDKEHRFPKEAIDEMAELGLFGMLVPEQWGGSDTGYVAYAMALEEIAAGDGACSTIMSVHNSVGCVPILRFGNEQQKEQFLTPLATGAMLGAFALTEPQAGSDASSLKTRARLEGDHYVLNGSKQFITSGQNAGVVIVFAVTDPEAGKRGISAFIVPTDSPGYQVARVEDKLGQHASDTCQIVFDNVRVPVANRLGAEGEGYKIALANLEGGRIGIASQAVGMARAAFEVARDYANERQSFGKPLIEHQAVAFRLADMATKISVARQMVLHAAALRDAGRPALVEASMAKLFASEMAEKVCSDALQTLGGYGYLSDFPLERIYRDVRVCQIYEGTSDIQRMVIARNL</sequence>
<dbReference type="InterPro" id="IPR009075">
    <property type="entry name" value="AcylCo_DH/oxidase_C"/>
</dbReference>
<dbReference type="Proteomes" id="UP000637061">
    <property type="component" value="Unassembled WGS sequence"/>
</dbReference>
<comment type="cofactor">
    <cofactor evidence="1 12">
        <name>FAD</name>
        <dbReference type="ChEBI" id="CHEBI:57692"/>
    </cofactor>
</comment>
<dbReference type="PROSITE" id="PS00072">
    <property type="entry name" value="ACYL_COA_DH_1"/>
    <property type="match status" value="1"/>
</dbReference>
<keyword evidence="3 12" id="KW-0285">Flavoprotein</keyword>
<accession>A0A8I1EJ95</accession>
<evidence type="ECO:0000256" key="3">
    <source>
        <dbReference type="ARBA" id="ARBA00022630"/>
    </source>
</evidence>
<dbReference type="FunFam" id="1.10.540.10:FF:000002">
    <property type="entry name" value="Acyl-CoA dehydrogenase FadE19"/>
    <property type="match status" value="1"/>
</dbReference>
<organism evidence="16 17">
    <name type="scientific">Pseudomonas putida</name>
    <name type="common">Arthrobacter siderocapsulatus</name>
    <dbReference type="NCBI Taxonomy" id="303"/>
    <lineage>
        <taxon>Bacteria</taxon>
        <taxon>Pseudomonadati</taxon>
        <taxon>Pseudomonadota</taxon>
        <taxon>Gammaproteobacteria</taxon>
        <taxon>Pseudomonadales</taxon>
        <taxon>Pseudomonadaceae</taxon>
        <taxon>Pseudomonas</taxon>
    </lineage>
</organism>
<dbReference type="InterPro" id="IPR006089">
    <property type="entry name" value="Acyl-CoA_DH_CS"/>
</dbReference>
<dbReference type="InterPro" id="IPR037069">
    <property type="entry name" value="AcylCoA_DH/ox_N_sf"/>
</dbReference>
<comment type="catalytic activity">
    <reaction evidence="6">
        <text>3-sulfinopropanoyl-CoA + H2O = propanoyl-CoA + sulfite + H(+)</text>
        <dbReference type="Rhea" id="RHEA:41624"/>
        <dbReference type="ChEBI" id="CHEBI:15377"/>
        <dbReference type="ChEBI" id="CHEBI:15378"/>
        <dbReference type="ChEBI" id="CHEBI:17359"/>
        <dbReference type="ChEBI" id="CHEBI:57392"/>
        <dbReference type="ChEBI" id="CHEBI:78349"/>
        <dbReference type="EC" id="3.13.1.4"/>
    </reaction>
    <physiologicalReaction direction="left-to-right" evidence="6">
        <dbReference type="Rhea" id="RHEA:41625"/>
    </physiologicalReaction>
</comment>
<comment type="similarity">
    <text evidence="2 12">Belongs to the acyl-CoA dehydrogenase family.</text>
</comment>
<evidence type="ECO:0000259" key="13">
    <source>
        <dbReference type="Pfam" id="PF00441"/>
    </source>
</evidence>
<dbReference type="Gene3D" id="2.40.110.10">
    <property type="entry name" value="Butyryl-CoA Dehydrogenase, subunit A, domain 2"/>
    <property type="match status" value="1"/>
</dbReference>
<dbReference type="EC" id="3.13.1.4" evidence="8"/>
<dbReference type="Pfam" id="PF02771">
    <property type="entry name" value="Acyl-CoA_dh_N"/>
    <property type="match status" value="1"/>
</dbReference>
<dbReference type="PANTHER" id="PTHR43884:SF12">
    <property type="entry name" value="ISOVALERYL-COA DEHYDROGENASE, MITOCHONDRIAL-RELATED"/>
    <property type="match status" value="1"/>
</dbReference>
<dbReference type="EMBL" id="JAEHTE010000044">
    <property type="protein sequence ID" value="MBI6887142.1"/>
    <property type="molecule type" value="Genomic_DNA"/>
</dbReference>
<keyword evidence="5 12" id="KW-0560">Oxidoreductase</keyword>
<dbReference type="GO" id="GO:0050660">
    <property type="term" value="F:flavin adenine dinucleotide binding"/>
    <property type="evidence" value="ECO:0007669"/>
    <property type="project" value="InterPro"/>
</dbReference>
<evidence type="ECO:0000256" key="7">
    <source>
        <dbReference type="ARBA" id="ARBA00066361"/>
    </source>
</evidence>
<evidence type="ECO:0000256" key="11">
    <source>
        <dbReference type="ARBA" id="ARBA00075603"/>
    </source>
</evidence>
<dbReference type="Gene3D" id="1.10.540.10">
    <property type="entry name" value="Acyl-CoA dehydrogenase/oxidase, N-terminal domain"/>
    <property type="match status" value="1"/>
</dbReference>
<evidence type="ECO:0000256" key="10">
    <source>
        <dbReference type="ARBA" id="ARBA00068311"/>
    </source>
</evidence>
<evidence type="ECO:0000259" key="14">
    <source>
        <dbReference type="Pfam" id="PF02770"/>
    </source>
</evidence>
<feature type="domain" description="Acyl-CoA dehydrogenase/oxidase C-terminal" evidence="13">
    <location>
        <begin position="227"/>
        <end position="375"/>
    </location>
</feature>
<dbReference type="SUPFAM" id="SSF56645">
    <property type="entry name" value="Acyl-CoA dehydrogenase NM domain-like"/>
    <property type="match status" value="1"/>
</dbReference>
<dbReference type="InterPro" id="IPR013786">
    <property type="entry name" value="AcylCoA_DH/ox_N"/>
</dbReference>
<name>A0A8I1EJ95_PSEPU</name>